<dbReference type="GeneID" id="37041080"/>
<reference evidence="2 3" key="1">
    <citation type="journal article" date="2018" name="Mol. Biol. Evol.">
        <title>Broad Genomic Sampling Reveals a Smut Pathogenic Ancestry of the Fungal Clade Ustilaginomycotina.</title>
        <authorList>
            <person name="Kijpornyongpan T."/>
            <person name="Mondo S.J."/>
            <person name="Barry K."/>
            <person name="Sandor L."/>
            <person name="Lee J."/>
            <person name="Lipzen A."/>
            <person name="Pangilinan J."/>
            <person name="LaButti K."/>
            <person name="Hainaut M."/>
            <person name="Henrissat B."/>
            <person name="Grigoriev I.V."/>
            <person name="Spatafora J.W."/>
            <person name="Aime M.C."/>
        </authorList>
    </citation>
    <scope>NUCLEOTIDE SEQUENCE [LARGE SCALE GENOMIC DNA]</scope>
    <source>
        <strain evidence="2 3">MCA 4198</strain>
    </source>
</reference>
<name>A0A316YWA9_9BASI</name>
<keyword evidence="3" id="KW-1185">Reference proteome</keyword>
<dbReference type="EMBL" id="KZ819634">
    <property type="protein sequence ID" value="PWN93471.1"/>
    <property type="molecule type" value="Genomic_DNA"/>
</dbReference>
<dbReference type="InterPro" id="IPR039367">
    <property type="entry name" value="Och1-like"/>
</dbReference>
<gene>
    <name evidence="2" type="ORF">FA10DRAFT_23899</name>
</gene>
<dbReference type="Proteomes" id="UP000245768">
    <property type="component" value="Unassembled WGS sequence"/>
</dbReference>
<accession>A0A316YWA9</accession>
<dbReference type="InParanoid" id="A0A316YWA9"/>
<feature type="region of interest" description="Disordered" evidence="1">
    <location>
        <begin position="153"/>
        <end position="175"/>
    </location>
</feature>
<evidence type="ECO:0000256" key="1">
    <source>
        <dbReference type="SAM" id="MobiDB-lite"/>
    </source>
</evidence>
<dbReference type="GO" id="GO:0006487">
    <property type="term" value="P:protein N-linked glycosylation"/>
    <property type="evidence" value="ECO:0007669"/>
    <property type="project" value="TreeGrafter"/>
</dbReference>
<proteinExistence type="predicted"/>
<evidence type="ECO:0000313" key="3">
    <source>
        <dbReference type="Proteomes" id="UP000245768"/>
    </source>
</evidence>
<evidence type="ECO:0000313" key="2">
    <source>
        <dbReference type="EMBL" id="PWN93471.1"/>
    </source>
</evidence>
<dbReference type="RefSeq" id="XP_025380669.1">
    <property type="nucleotide sequence ID" value="XM_025519164.1"/>
</dbReference>
<dbReference type="PANTHER" id="PTHR31834">
    <property type="entry name" value="INITIATION-SPECIFIC ALPHA-1,6-MANNOSYLTRANSFERASE"/>
    <property type="match status" value="1"/>
</dbReference>
<dbReference type="GO" id="GO:0000009">
    <property type="term" value="F:alpha-1,6-mannosyltransferase activity"/>
    <property type="evidence" value="ECO:0007669"/>
    <property type="project" value="InterPro"/>
</dbReference>
<sequence length="292" mass="31269">MKQRISRRAGAGGSLRPSWIVLCTTAFVGLCLLLSIDPRLAARLDRDAATAAEAAAVAATASSTDGAKAHATASSLVTSSPAAPASSAAAAAAAVQAPPALDIVATTGQARPHPYKLLAQSPDQSAWDIYEQTLADFITSSLPEHGGLRRRALSSLQREGHRKRSGLRTGDDLEGRELPQTIWQTRARRKTGDDYDDGDYMGDSFAVLNPSWKRFVLDDDQLEAWVKDQLGDKPSALYQSWAAVKAGIAKADFFRYLAMALEGGVYSGESLRPSVRPSVRLSVFRSAVEINK</sequence>
<organism evidence="2 3">
    <name type="scientific">Acaromyces ingoldii</name>
    <dbReference type="NCBI Taxonomy" id="215250"/>
    <lineage>
        <taxon>Eukaryota</taxon>
        <taxon>Fungi</taxon>
        <taxon>Dikarya</taxon>
        <taxon>Basidiomycota</taxon>
        <taxon>Ustilaginomycotina</taxon>
        <taxon>Exobasidiomycetes</taxon>
        <taxon>Exobasidiales</taxon>
        <taxon>Cryptobasidiaceae</taxon>
        <taxon>Acaromyces</taxon>
    </lineage>
</organism>
<protein>
    <submittedName>
        <fullName evidence="2">Uncharacterized protein</fullName>
    </submittedName>
</protein>
<dbReference type="GO" id="GO:0000136">
    <property type="term" value="C:mannan polymerase complex"/>
    <property type="evidence" value="ECO:0007669"/>
    <property type="project" value="TreeGrafter"/>
</dbReference>
<dbReference type="OrthoDB" id="409543at2759"/>
<dbReference type="AlphaFoldDB" id="A0A316YWA9"/>
<dbReference type="PANTHER" id="PTHR31834:SF1">
    <property type="entry name" value="INITIATION-SPECIFIC ALPHA-1,6-MANNOSYLTRANSFERASE"/>
    <property type="match status" value="1"/>
</dbReference>
<dbReference type="STRING" id="215250.A0A316YWA9"/>